<dbReference type="Proteomes" id="UP000818624">
    <property type="component" value="Chromosome 1"/>
</dbReference>
<dbReference type="PANTHER" id="PTHR45909:SF1">
    <property type="entry name" value="ADP-RIBOSYLATION FACTOR-RELATED PROTEIN 1"/>
    <property type="match status" value="1"/>
</dbReference>
<protein>
    <submittedName>
        <fullName evidence="3">ADP-ribosylation factor protein 3</fullName>
    </submittedName>
</protein>
<organism evidence="3 4">
    <name type="scientific">Malassezia furfur</name>
    <name type="common">Pityriasis versicolor infection agent</name>
    <name type="synonym">Pityrosporum furfur</name>
    <dbReference type="NCBI Taxonomy" id="55194"/>
    <lineage>
        <taxon>Eukaryota</taxon>
        <taxon>Fungi</taxon>
        <taxon>Dikarya</taxon>
        <taxon>Basidiomycota</taxon>
        <taxon>Ustilaginomycotina</taxon>
        <taxon>Malasseziomycetes</taxon>
        <taxon>Malasseziales</taxon>
        <taxon>Malasseziaceae</taxon>
        <taxon>Malassezia</taxon>
    </lineage>
</organism>
<evidence type="ECO:0000256" key="1">
    <source>
        <dbReference type="ARBA" id="ARBA00022741"/>
    </source>
</evidence>
<dbReference type="PANTHER" id="PTHR45909">
    <property type="entry name" value="ADP-RIBOSYLATION FACTOR-RELATED PROTEIN 1"/>
    <property type="match status" value="1"/>
</dbReference>
<dbReference type="EMBL" id="CP046234">
    <property type="protein sequence ID" value="WFD45674.1"/>
    <property type="molecule type" value="Genomic_DNA"/>
</dbReference>
<keyword evidence="4" id="KW-1185">Reference proteome</keyword>
<dbReference type="SUPFAM" id="SSF52540">
    <property type="entry name" value="P-loop containing nucleoside triphosphate hydrolases"/>
    <property type="match status" value="1"/>
</dbReference>
<evidence type="ECO:0000313" key="3">
    <source>
        <dbReference type="EMBL" id="WFD45674.1"/>
    </source>
</evidence>
<dbReference type="InterPro" id="IPR027417">
    <property type="entry name" value="P-loop_NTPase"/>
</dbReference>
<dbReference type="Pfam" id="PF00025">
    <property type="entry name" value="Arf"/>
    <property type="match status" value="1"/>
</dbReference>
<keyword evidence="1" id="KW-0547">Nucleotide-binding</keyword>
<reference evidence="3 4" key="1">
    <citation type="journal article" date="2020" name="Elife">
        <title>Loss of centromere function drives karyotype evolution in closely related Malassezia species.</title>
        <authorList>
            <person name="Sankaranarayanan S.R."/>
            <person name="Ianiri G."/>
            <person name="Coelho M.A."/>
            <person name="Reza M.H."/>
            <person name="Thimmappa B.C."/>
            <person name="Ganguly P."/>
            <person name="Vadnala R.N."/>
            <person name="Sun S."/>
            <person name="Siddharthan R."/>
            <person name="Tellgren-Roth C."/>
            <person name="Dawson T.L."/>
            <person name="Heitman J."/>
            <person name="Sanyal K."/>
        </authorList>
    </citation>
    <scope>NUCLEOTIDE SEQUENCE [LARGE SCALE GENOMIC DNA]</scope>
    <source>
        <strain evidence="3">CBS14141</strain>
    </source>
</reference>
<keyword evidence="2" id="KW-0342">GTP-binding</keyword>
<evidence type="ECO:0000256" key="2">
    <source>
        <dbReference type="ARBA" id="ARBA00023134"/>
    </source>
</evidence>
<dbReference type="Gene3D" id="3.40.50.300">
    <property type="entry name" value="P-loop containing nucleotide triphosphate hydrolases"/>
    <property type="match status" value="1"/>
</dbReference>
<sequence>MHFWDLGGAASMRSLWDEYLPDAHALVWVIDAPRWAQNTTDTEGAYRDTVCAALFHLVQDAAARNLPILVVAAQLDRLDPNTPADGIEHVSGASVQDHIYTTLLKRWALFVEEDTTAATLKPDWHVVGVSAASGYVCTTHPAMACARSLTPSTRTPCALRPRRLCRSCSR</sequence>
<gene>
    <name evidence="3" type="primary">ARL3</name>
    <name evidence="3" type="ORF">GLX27_000296</name>
</gene>
<accession>A0ABY8EIV7</accession>
<dbReference type="InterPro" id="IPR006689">
    <property type="entry name" value="Small_GTPase_ARF/SAR"/>
</dbReference>
<evidence type="ECO:0000313" key="4">
    <source>
        <dbReference type="Proteomes" id="UP000818624"/>
    </source>
</evidence>
<proteinExistence type="predicted"/>
<name>A0ABY8EIV7_MALFU</name>
<dbReference type="InterPro" id="IPR024156">
    <property type="entry name" value="Small_GTPase_ARF"/>
</dbReference>